<dbReference type="GO" id="GO:0016746">
    <property type="term" value="F:acyltransferase activity"/>
    <property type="evidence" value="ECO:0007669"/>
    <property type="project" value="UniProtKB-KW"/>
</dbReference>
<dbReference type="Pfam" id="PF03417">
    <property type="entry name" value="AAT"/>
    <property type="match status" value="1"/>
</dbReference>
<evidence type="ECO:0000313" key="3">
    <source>
        <dbReference type="Proteomes" id="UP000182652"/>
    </source>
</evidence>
<keyword evidence="2" id="KW-0808">Transferase</keyword>
<dbReference type="RefSeq" id="WP_066217248.1">
    <property type="nucleotide sequence ID" value="NZ_FNSN01000004.1"/>
</dbReference>
<accession>A0A1H4W3W9</accession>
<reference evidence="2 3" key="1">
    <citation type="submission" date="2016-10" db="EMBL/GenBank/DDBJ databases">
        <authorList>
            <person name="de Groot N.N."/>
        </authorList>
    </citation>
    <scope>NUCLEOTIDE SEQUENCE [LARGE SCALE GENOMIC DNA]</scope>
    <source>
        <strain evidence="2 3">DSM 10495</strain>
    </source>
</reference>
<dbReference type="Proteomes" id="UP000182652">
    <property type="component" value="Unassembled WGS sequence"/>
</dbReference>
<dbReference type="AlphaFoldDB" id="A0A1H4W3W9"/>
<dbReference type="PANTHER" id="PTHR34180">
    <property type="entry name" value="PEPTIDASE C45"/>
    <property type="match status" value="1"/>
</dbReference>
<dbReference type="Gene3D" id="1.10.10.2120">
    <property type="match status" value="1"/>
</dbReference>
<dbReference type="PANTHER" id="PTHR34180:SF1">
    <property type="entry name" value="BETA-ALANYL-DOPAMINE_CARCININE HYDROLASE"/>
    <property type="match status" value="1"/>
</dbReference>
<dbReference type="InterPro" id="IPR047794">
    <property type="entry name" value="C45_proenzyme-like"/>
</dbReference>
<dbReference type="InterPro" id="IPR047801">
    <property type="entry name" value="Peptidase_C45"/>
</dbReference>
<dbReference type="InterPro" id="IPR005079">
    <property type="entry name" value="Peptidase_C45_hydrolase"/>
</dbReference>
<dbReference type="Gene3D" id="3.60.60.10">
    <property type="entry name" value="Penicillin V Acylase, Chain A"/>
    <property type="match status" value="1"/>
</dbReference>
<sequence>MKLFTATSTTQDPAVRGRELGLEFGDRFEHVSGLYLDHFAALKIPGETVRRIAEASHAALAGWAPGLAAEAEAIASAAGLELWRLAAVGARTEILAAEPPRGEGECSTAVLTGADHAPETLQTWDWHEFLVPDGLLLDLTTQTGRRVKLFTEFGTAAKIGVNDAGLGLHFNILSHRSDSDQGGVPVHAIARRILEEAATVEEAQAIAASATVSASTVFTVFDFHDGGSRAVSLELAPAGLGVVRPGEDGWLFHTNHFLDHDLFQGDTMPADSSTAERYQHLDAVRGNLTGLAPVERARAACGGEGSAAAICMSPDTTKPVIDQWGTLLTIGVDVEHFALDYFVGRPDEAAVHGLARF</sequence>
<gene>
    <name evidence="2" type="ORF">SAMN04489745_3408</name>
</gene>
<evidence type="ECO:0000313" key="2">
    <source>
        <dbReference type="EMBL" id="SEC88017.1"/>
    </source>
</evidence>
<name>A0A1H4W3W9_9MICC</name>
<organism evidence="2 3">
    <name type="scientific">Arthrobacter woluwensis</name>
    <dbReference type="NCBI Taxonomy" id="156980"/>
    <lineage>
        <taxon>Bacteria</taxon>
        <taxon>Bacillati</taxon>
        <taxon>Actinomycetota</taxon>
        <taxon>Actinomycetes</taxon>
        <taxon>Micrococcales</taxon>
        <taxon>Micrococcaceae</taxon>
        <taxon>Arthrobacter</taxon>
    </lineage>
</organism>
<dbReference type="NCBIfam" id="NF040521">
    <property type="entry name" value="C45_proenzyme"/>
    <property type="match status" value="1"/>
</dbReference>
<protein>
    <submittedName>
        <fullName evidence="2">Isopenicillin-N N-acyltransferase like protein</fullName>
    </submittedName>
</protein>
<keyword evidence="2" id="KW-0012">Acyltransferase</keyword>
<dbReference type="STRING" id="156980.SAMN04489745_3408"/>
<evidence type="ECO:0000259" key="1">
    <source>
        <dbReference type="Pfam" id="PF03417"/>
    </source>
</evidence>
<keyword evidence="3" id="KW-1185">Reference proteome</keyword>
<dbReference type="EMBL" id="FNSN01000004">
    <property type="protein sequence ID" value="SEC88017.1"/>
    <property type="molecule type" value="Genomic_DNA"/>
</dbReference>
<proteinExistence type="predicted"/>
<feature type="domain" description="Peptidase C45 hydrolase" evidence="1">
    <location>
        <begin position="122"/>
        <end position="281"/>
    </location>
</feature>